<keyword evidence="2" id="KW-0472">Membrane</keyword>
<keyword evidence="4" id="KW-1185">Reference proteome</keyword>
<evidence type="ECO:0000256" key="2">
    <source>
        <dbReference type="SAM" id="Phobius"/>
    </source>
</evidence>
<keyword evidence="2" id="KW-0812">Transmembrane</keyword>
<dbReference type="RefSeq" id="XP_021874994.1">
    <property type="nucleotide sequence ID" value="XM_022026210.1"/>
</dbReference>
<sequence>MDYSLFSTIWVVILLVCLFVLVVLVIACCWYGIRRRKASEHSKIIGVHITPGEVVSPLTTGPHIQAQNQGMIPMYRAAPGSPQDVLNEELVLVPRSLLSQHNVQIVSRQHLYAHLEASQAGNSLPAMSQQSSDMEAIRESSGVYLERPQQQLLPEPQQHLTSPPLPLSQQLPQKQEIYMSKEQGPDQGAKFDQGESSTKINHC</sequence>
<feature type="region of interest" description="Disordered" evidence="1">
    <location>
        <begin position="156"/>
        <end position="203"/>
    </location>
</feature>
<organism evidence="3 4">
    <name type="scientific">Lobosporangium transversale</name>
    <dbReference type="NCBI Taxonomy" id="64571"/>
    <lineage>
        <taxon>Eukaryota</taxon>
        <taxon>Fungi</taxon>
        <taxon>Fungi incertae sedis</taxon>
        <taxon>Mucoromycota</taxon>
        <taxon>Mortierellomycotina</taxon>
        <taxon>Mortierellomycetes</taxon>
        <taxon>Mortierellales</taxon>
        <taxon>Mortierellaceae</taxon>
        <taxon>Lobosporangium</taxon>
    </lineage>
</organism>
<comment type="caution">
    <text evidence="3">The sequence shown here is derived from an EMBL/GenBank/DDBJ whole genome shotgun (WGS) entry which is preliminary data.</text>
</comment>
<reference evidence="3 4" key="1">
    <citation type="submission" date="2016-07" db="EMBL/GenBank/DDBJ databases">
        <title>Pervasive Adenine N6-methylation of Active Genes in Fungi.</title>
        <authorList>
            <consortium name="DOE Joint Genome Institute"/>
            <person name="Mondo S.J."/>
            <person name="Dannebaum R.O."/>
            <person name="Kuo R.C."/>
            <person name="Labutti K."/>
            <person name="Haridas S."/>
            <person name="Kuo A."/>
            <person name="Salamov A."/>
            <person name="Ahrendt S.R."/>
            <person name="Lipzen A."/>
            <person name="Sullivan W."/>
            <person name="Andreopoulos W.B."/>
            <person name="Clum A."/>
            <person name="Lindquist E."/>
            <person name="Daum C."/>
            <person name="Ramamoorthy G.K."/>
            <person name="Gryganskyi A."/>
            <person name="Culley D."/>
            <person name="Magnuson J.K."/>
            <person name="James T.Y."/>
            <person name="O'Malley M.A."/>
            <person name="Stajich J.E."/>
            <person name="Spatafora J.W."/>
            <person name="Visel A."/>
            <person name="Grigoriev I.V."/>
        </authorList>
    </citation>
    <scope>NUCLEOTIDE SEQUENCE [LARGE SCALE GENOMIC DNA]</scope>
    <source>
        <strain evidence="3 4">NRRL 3116</strain>
    </source>
</reference>
<protein>
    <submittedName>
        <fullName evidence="3">Uncharacterized protein</fullName>
    </submittedName>
</protein>
<evidence type="ECO:0000313" key="4">
    <source>
        <dbReference type="Proteomes" id="UP000193648"/>
    </source>
</evidence>
<dbReference type="AlphaFoldDB" id="A0A1Y2FWZ7"/>
<dbReference type="Proteomes" id="UP000193648">
    <property type="component" value="Unassembled WGS sequence"/>
</dbReference>
<gene>
    <name evidence="3" type="ORF">BCR41DRAFT_366333</name>
</gene>
<feature type="transmembrane region" description="Helical" evidence="2">
    <location>
        <begin position="6"/>
        <end position="33"/>
    </location>
</feature>
<evidence type="ECO:0000256" key="1">
    <source>
        <dbReference type="SAM" id="MobiDB-lite"/>
    </source>
</evidence>
<accession>A0A1Y2FWZ7</accession>
<dbReference type="EMBL" id="MCFF01000132">
    <property type="protein sequence ID" value="ORY88524.1"/>
    <property type="molecule type" value="Genomic_DNA"/>
</dbReference>
<dbReference type="InParanoid" id="A0A1Y2FWZ7"/>
<name>A0A1Y2FWZ7_9FUNG</name>
<proteinExistence type="predicted"/>
<feature type="compositionally biased region" description="Low complexity" evidence="1">
    <location>
        <begin position="156"/>
        <end position="173"/>
    </location>
</feature>
<dbReference type="GeneID" id="33568053"/>
<evidence type="ECO:0000313" key="3">
    <source>
        <dbReference type="EMBL" id="ORY88524.1"/>
    </source>
</evidence>
<dbReference type="OrthoDB" id="2448107at2759"/>
<keyword evidence="2" id="KW-1133">Transmembrane helix</keyword>
<feature type="compositionally biased region" description="Polar residues" evidence="1">
    <location>
        <begin position="194"/>
        <end position="203"/>
    </location>
</feature>